<feature type="domain" description="Blue (type 1) copper" evidence="4">
    <location>
        <begin position="42"/>
        <end position="124"/>
    </location>
</feature>
<dbReference type="KEGG" id="nwl:NWFMUON74_62950"/>
<evidence type="ECO:0000313" key="5">
    <source>
        <dbReference type="EMBL" id="BCK58523.1"/>
    </source>
</evidence>
<feature type="region of interest" description="Disordered" evidence="3">
    <location>
        <begin position="16"/>
        <end position="41"/>
    </location>
</feature>
<accession>A0A7G1KWH2</accession>
<name>A0A7G1KWH2_9NOCA</name>
<keyword evidence="6" id="KW-1185">Reference proteome</keyword>
<evidence type="ECO:0000313" key="6">
    <source>
        <dbReference type="Proteomes" id="UP000516173"/>
    </source>
</evidence>
<feature type="compositionally biased region" description="Low complexity" evidence="3">
    <location>
        <begin position="20"/>
        <end position="36"/>
    </location>
</feature>
<dbReference type="GO" id="GO:0009055">
    <property type="term" value="F:electron transfer activity"/>
    <property type="evidence" value="ECO:0007669"/>
    <property type="project" value="InterPro"/>
</dbReference>
<dbReference type="Pfam" id="PF00127">
    <property type="entry name" value="Copper-bind"/>
    <property type="match status" value="1"/>
</dbReference>
<dbReference type="Proteomes" id="UP000516173">
    <property type="component" value="Chromosome"/>
</dbReference>
<keyword evidence="2" id="KW-0186">Copper</keyword>
<dbReference type="InterPro" id="IPR000923">
    <property type="entry name" value="BlueCu_1"/>
</dbReference>
<protein>
    <recommendedName>
        <fullName evidence="4">Blue (type 1) copper domain-containing protein</fullName>
    </recommendedName>
</protein>
<dbReference type="PANTHER" id="PTHR36507">
    <property type="entry name" value="BLL1555 PROTEIN"/>
    <property type="match status" value="1"/>
</dbReference>
<evidence type="ECO:0000256" key="2">
    <source>
        <dbReference type="ARBA" id="ARBA00023008"/>
    </source>
</evidence>
<dbReference type="AlphaFoldDB" id="A0A7G1KWH2"/>
<organism evidence="5 6">
    <name type="scientific">Nocardia wallacei</name>
    <dbReference type="NCBI Taxonomy" id="480035"/>
    <lineage>
        <taxon>Bacteria</taxon>
        <taxon>Bacillati</taxon>
        <taxon>Actinomycetota</taxon>
        <taxon>Actinomycetes</taxon>
        <taxon>Mycobacteriales</taxon>
        <taxon>Nocardiaceae</taxon>
        <taxon>Nocardia</taxon>
    </lineage>
</organism>
<dbReference type="PANTHER" id="PTHR36507:SF1">
    <property type="entry name" value="BLL1555 PROTEIN"/>
    <property type="match status" value="1"/>
</dbReference>
<evidence type="ECO:0000259" key="4">
    <source>
        <dbReference type="Pfam" id="PF00127"/>
    </source>
</evidence>
<keyword evidence="1" id="KW-0479">Metal-binding</keyword>
<reference evidence="5 6" key="1">
    <citation type="submission" date="2020-08" db="EMBL/GenBank/DDBJ databases">
        <title>Genome Sequencing of Nocardia wallacei strain FMUON74 and assembly.</title>
        <authorList>
            <person name="Toyokawa M."/>
            <person name="Uesaka K."/>
        </authorList>
    </citation>
    <scope>NUCLEOTIDE SEQUENCE [LARGE SCALE GENOMIC DNA]</scope>
    <source>
        <strain evidence="5 6">FMUON74</strain>
    </source>
</reference>
<dbReference type="GO" id="GO:0005507">
    <property type="term" value="F:copper ion binding"/>
    <property type="evidence" value="ECO:0007669"/>
    <property type="project" value="InterPro"/>
</dbReference>
<dbReference type="InterPro" id="IPR052721">
    <property type="entry name" value="ET_Amicyanin"/>
</dbReference>
<evidence type="ECO:0000256" key="1">
    <source>
        <dbReference type="ARBA" id="ARBA00022723"/>
    </source>
</evidence>
<dbReference type="Gene3D" id="2.60.40.420">
    <property type="entry name" value="Cupredoxins - blue copper proteins"/>
    <property type="match status" value="1"/>
</dbReference>
<dbReference type="SUPFAM" id="SSF49503">
    <property type="entry name" value="Cupredoxins"/>
    <property type="match status" value="1"/>
</dbReference>
<gene>
    <name evidence="5" type="ORF">NWFMUON74_62950</name>
</gene>
<proteinExistence type="predicted"/>
<evidence type="ECO:0000256" key="3">
    <source>
        <dbReference type="SAM" id="MobiDB-lite"/>
    </source>
</evidence>
<sequence>MLAAAAVLLAGCGSGGSENTTGPSASASSGSAAPTTDAPQSAVTVRVDNMKFSPSSVTIAVGGTVTWKFSDSAPHAVQGIGDAAMGLNSPIFRDGEWSHTFTTPGTYRYLCPLHPDMRGTVTVQ</sequence>
<dbReference type="EMBL" id="AP023396">
    <property type="protein sequence ID" value="BCK58523.1"/>
    <property type="molecule type" value="Genomic_DNA"/>
</dbReference>
<dbReference type="InterPro" id="IPR008972">
    <property type="entry name" value="Cupredoxin"/>
</dbReference>